<feature type="domain" description="AMP-binding enzyme C-terminal" evidence="2">
    <location>
        <begin position="356"/>
        <end position="420"/>
    </location>
</feature>
<name>A0A563EMZ4_9PSEU</name>
<dbReference type="Gene3D" id="3.30.300.30">
    <property type="match status" value="1"/>
</dbReference>
<protein>
    <submittedName>
        <fullName evidence="3">Long-chain fatty acid--CoA ligase</fullName>
    </submittedName>
</protein>
<proteinExistence type="predicted"/>
<dbReference type="InterPro" id="IPR000873">
    <property type="entry name" value="AMP-dep_synth/lig_dom"/>
</dbReference>
<dbReference type="CDD" id="cd04433">
    <property type="entry name" value="AFD_class_I"/>
    <property type="match status" value="1"/>
</dbReference>
<comment type="caution">
    <text evidence="3">The sequence shown here is derived from an EMBL/GenBank/DDBJ whole genome shotgun (WGS) entry which is preliminary data.</text>
</comment>
<dbReference type="InterPro" id="IPR042099">
    <property type="entry name" value="ANL_N_sf"/>
</dbReference>
<dbReference type="InterPro" id="IPR050237">
    <property type="entry name" value="ATP-dep_AMP-bd_enzyme"/>
</dbReference>
<dbReference type="InterPro" id="IPR025110">
    <property type="entry name" value="AMP-bd_C"/>
</dbReference>
<evidence type="ECO:0000259" key="1">
    <source>
        <dbReference type="Pfam" id="PF00501"/>
    </source>
</evidence>
<reference evidence="3 4" key="1">
    <citation type="submission" date="2019-07" db="EMBL/GenBank/DDBJ databases">
        <title>Lentzea xizangensis sp. nov., isolated from Qinghai-Tibetan Plateau Soils.</title>
        <authorList>
            <person name="Huang J."/>
        </authorList>
    </citation>
    <scope>NUCLEOTIDE SEQUENCE [LARGE SCALE GENOMIC DNA]</scope>
    <source>
        <strain evidence="3 4">FXJ1.1311</strain>
    </source>
</reference>
<dbReference type="Pfam" id="PF00501">
    <property type="entry name" value="AMP-binding"/>
    <property type="match status" value="2"/>
</dbReference>
<keyword evidence="3" id="KW-0436">Ligase</keyword>
<dbReference type="GO" id="GO:0016878">
    <property type="term" value="F:acid-thiol ligase activity"/>
    <property type="evidence" value="ECO:0007669"/>
    <property type="project" value="UniProtKB-ARBA"/>
</dbReference>
<sequence length="438" mass="45870">MTSWVDDFLLAGPDDEVCLQLGGPVRRSELRTAVAGRQNLLRDMGVGPVHSVAMQQPASLDHVATALAVWRLGAQLVTVDHRVTRAGFDDVLAVLRPKAVVTVERISQRPVWTPRTDHVLVQVTSGSTGAPKLVGRTFTDIVAEVVKTGRLPGMPGRGESAVVLAAFAHTYGLFAGLLHGLHSGARVVVPEHPTARGIATAVAEASGPATVFGVPFHLRLLASLNADMPGLARVVSSGERIEPVLGEMVASRLNVPVGQIYGMTETGMIAGDLDGSCRPSVGRLAPGVDVRTPDGELQVRMDASPYLGFAEAGRWQAGWFRTGDAASAGPGGLLTLHGRMDAQVTVGGLKVDLTSVESILSALPGVADAVVVNDGVLKAFVVLREGGTVDTDELDRVLAPHQRPRVVHTVSALPRTPSGKVVRALDQLNAAVLEGSLT</sequence>
<dbReference type="SUPFAM" id="SSF56801">
    <property type="entry name" value="Acetyl-CoA synthetase-like"/>
    <property type="match status" value="1"/>
</dbReference>
<dbReference type="EMBL" id="VOBR01000021">
    <property type="protein sequence ID" value="TWP48342.1"/>
    <property type="molecule type" value="Genomic_DNA"/>
</dbReference>
<dbReference type="Pfam" id="PF13193">
    <property type="entry name" value="AMP-binding_C"/>
    <property type="match status" value="1"/>
</dbReference>
<evidence type="ECO:0000259" key="2">
    <source>
        <dbReference type="Pfam" id="PF13193"/>
    </source>
</evidence>
<dbReference type="Gene3D" id="3.40.50.12780">
    <property type="entry name" value="N-terminal domain of ligase-like"/>
    <property type="match status" value="1"/>
</dbReference>
<dbReference type="PANTHER" id="PTHR43767:SF1">
    <property type="entry name" value="NONRIBOSOMAL PEPTIDE SYNTHASE PES1 (EUROFUNG)-RELATED"/>
    <property type="match status" value="1"/>
</dbReference>
<dbReference type="Proteomes" id="UP000316639">
    <property type="component" value="Unassembled WGS sequence"/>
</dbReference>
<gene>
    <name evidence="3" type="ORF">FKR81_29070</name>
</gene>
<dbReference type="InterPro" id="IPR045851">
    <property type="entry name" value="AMP-bd_C_sf"/>
</dbReference>
<feature type="domain" description="AMP-dependent synthetase/ligase" evidence="1">
    <location>
        <begin position="37"/>
        <end position="104"/>
    </location>
</feature>
<dbReference type="PANTHER" id="PTHR43767">
    <property type="entry name" value="LONG-CHAIN-FATTY-ACID--COA LIGASE"/>
    <property type="match status" value="1"/>
</dbReference>
<dbReference type="RefSeq" id="WP_146356564.1">
    <property type="nucleotide sequence ID" value="NZ_VOBR01000021.1"/>
</dbReference>
<feature type="domain" description="AMP-dependent synthetase/ligase" evidence="1">
    <location>
        <begin position="109"/>
        <end position="294"/>
    </location>
</feature>
<evidence type="ECO:0000313" key="4">
    <source>
        <dbReference type="Proteomes" id="UP000316639"/>
    </source>
</evidence>
<organism evidence="3 4">
    <name type="scientific">Lentzea tibetensis</name>
    <dbReference type="NCBI Taxonomy" id="2591470"/>
    <lineage>
        <taxon>Bacteria</taxon>
        <taxon>Bacillati</taxon>
        <taxon>Actinomycetota</taxon>
        <taxon>Actinomycetes</taxon>
        <taxon>Pseudonocardiales</taxon>
        <taxon>Pseudonocardiaceae</taxon>
        <taxon>Lentzea</taxon>
    </lineage>
</organism>
<dbReference type="AlphaFoldDB" id="A0A563EMZ4"/>
<accession>A0A563EMZ4</accession>
<evidence type="ECO:0000313" key="3">
    <source>
        <dbReference type="EMBL" id="TWP48342.1"/>
    </source>
</evidence>
<dbReference type="OrthoDB" id="3802565at2"/>
<keyword evidence="4" id="KW-1185">Reference proteome</keyword>